<comment type="similarity">
    <text evidence="7">Belongs to the GlnE family.</text>
</comment>
<evidence type="ECO:0000256" key="1">
    <source>
        <dbReference type="ARBA" id="ARBA00022679"/>
    </source>
</evidence>
<dbReference type="Pfam" id="PF03710">
    <property type="entry name" value="GlnE"/>
    <property type="match status" value="2"/>
</dbReference>
<feature type="domain" description="Glutamate-ammonia ligase adenylyltransferase repeated" evidence="8">
    <location>
        <begin position="86"/>
        <end position="319"/>
    </location>
</feature>
<evidence type="ECO:0000256" key="3">
    <source>
        <dbReference type="ARBA" id="ARBA00022741"/>
    </source>
</evidence>
<dbReference type="InterPro" id="IPR023057">
    <property type="entry name" value="GlnE"/>
</dbReference>
<evidence type="ECO:0000256" key="2">
    <source>
        <dbReference type="ARBA" id="ARBA00022695"/>
    </source>
</evidence>
<dbReference type="InterPro" id="IPR043519">
    <property type="entry name" value="NT_sf"/>
</dbReference>
<feature type="region of interest" description="Adenylyl transferase" evidence="7">
    <location>
        <begin position="499"/>
        <end position="995"/>
    </location>
</feature>
<feature type="domain" description="Glutamate-ammonia ligase adenylyltransferase repeated" evidence="8">
    <location>
        <begin position="592"/>
        <end position="828"/>
    </location>
</feature>
<keyword evidence="11" id="KW-1185">Reference proteome</keyword>
<feature type="region of interest" description="Adenylyl removase" evidence="7">
    <location>
        <begin position="1"/>
        <end position="491"/>
    </location>
</feature>
<evidence type="ECO:0000313" key="10">
    <source>
        <dbReference type="EMBL" id="RJK96957.1"/>
    </source>
</evidence>
<dbReference type="GO" id="GO:0000820">
    <property type="term" value="P:regulation of glutamine family amino acid metabolic process"/>
    <property type="evidence" value="ECO:0007669"/>
    <property type="project" value="UniProtKB-UniRule"/>
</dbReference>
<dbReference type="InterPro" id="IPR013546">
    <property type="entry name" value="PII_UdlTrfase/GS_AdlTrfase"/>
</dbReference>
<evidence type="ECO:0000256" key="5">
    <source>
        <dbReference type="ARBA" id="ARBA00022842"/>
    </source>
</evidence>
<dbReference type="EC" id="2.7.7.42" evidence="7"/>
<dbReference type="Pfam" id="PF08335">
    <property type="entry name" value="GlnD_UR_UTase"/>
    <property type="match status" value="2"/>
</dbReference>
<dbReference type="SUPFAM" id="SSF81593">
    <property type="entry name" value="Nucleotidyltransferase substrate binding subunit/domain"/>
    <property type="match status" value="2"/>
</dbReference>
<comment type="cofactor">
    <cofactor evidence="7">
        <name>Mg(2+)</name>
        <dbReference type="ChEBI" id="CHEBI:18420"/>
    </cofactor>
</comment>
<evidence type="ECO:0000259" key="8">
    <source>
        <dbReference type="Pfam" id="PF03710"/>
    </source>
</evidence>
<keyword evidence="4 7" id="KW-0067">ATP-binding</keyword>
<accession>A0A3A3Z7Z2</accession>
<dbReference type="Gene3D" id="1.20.120.330">
    <property type="entry name" value="Nucleotidyltransferases domain 2"/>
    <property type="match status" value="2"/>
</dbReference>
<dbReference type="GO" id="GO:0005829">
    <property type="term" value="C:cytosol"/>
    <property type="evidence" value="ECO:0007669"/>
    <property type="project" value="TreeGrafter"/>
</dbReference>
<dbReference type="CDD" id="cd05401">
    <property type="entry name" value="NT_GlnE_GlnD_like"/>
    <property type="match status" value="2"/>
</dbReference>
<evidence type="ECO:0000256" key="6">
    <source>
        <dbReference type="ARBA" id="ARBA00023268"/>
    </source>
</evidence>
<evidence type="ECO:0000259" key="9">
    <source>
        <dbReference type="Pfam" id="PF08335"/>
    </source>
</evidence>
<comment type="caution">
    <text evidence="10">The sequence shown here is derived from an EMBL/GenBank/DDBJ whole genome shotgun (WGS) entry which is preliminary data.</text>
</comment>
<comment type="function">
    <text evidence="7">Involved in the regulation of glutamine synthetase GlnA, a key enzyme in the process to assimilate ammonia. When cellular nitrogen levels are high, the C-terminal adenylyl transferase (AT) inactivates GlnA by covalent transfer of an adenylyl group from ATP to specific tyrosine residue of GlnA, thus reducing its activity. Conversely, when nitrogen levels are low, the N-terminal adenylyl removase (AR) activates GlnA by removing the adenylyl group by phosphorolysis, increasing its activity. The regulatory region of GlnE binds the signal transduction protein PII (GlnB) which indicates the nitrogen status of the cell.</text>
</comment>
<sequence length="995" mass="106809">MSPAGRAATDTGRLARLGFADPSRAGALLEDPALDGLGREPAVLEGLAATADPDTALLGLVRVLEGLDGPGPLRAALRDDQPLRDRLLAVLGASTALGDHLARRGGDWRLLSGPLDLPARPSAVRAALLTAVGADPAAAEPVATAADAADALRVAYRREVLRLAAGDLTGALDLVEVAASLADLAGATLDAALAVARADLPEDAVPCRLGVVGMGKCGGHELNYVSDVDVVFVAEPAGGADEQAALRTATRLATGLIRVCGATTAEGTIWPVDAALRPEGKNGPLVRTLASHRAYYERWARTWEFQALLKARPVAGDLALAGEWVEAVSPLVWEAQDRPDFVSEVQAMRRRVEGTLPVAQAERELKLGPGGLRDVEFAVQLLQMVHGRSDDRLRSGNTLSALEELSTWGYVARDDAARLDRAYRFLRTLEHRLQLQRLRRTHLMPQDDAELRRLGRSVGLRSDPVTTLRAEWRRQAREVRRLHEKLFYSPLLQATSRLAPDEARLTPEAARARLQALGYEDPAGALRHIEALTAGVSRRAAIQRTLLPVLLGWFGDSHDADAGLLAFRQVSDALGTTPWYLRLLRDEGETAERMARVLSAGRYPVDLLLRAPEAVRILADDAALVPRPAAALVDEVVASVRRHDDPTVAAGAARAVRRRELLRTATADLLDRLDVDGVGHALSDIAAATVAGGLEAAVRAIEAERRDPLPTRVAVIAMGRLGGRELGYGSDADVLFVHEPLDGADEREAGRAALAVVQELRRLLALPAPDPPLVVDPDLRPEGRNGPLVRSLGSYAAYYARWSLVWEAQALLRAAPVAGDPDLGRRFVELVEPVRWPASGLSDHDAREVRRIKARVEAERLPRGADPGLNLKLGRGGLADVEWTVQLLQLQHAHAVPGLRTTSTVEALHAAVGADLVAREDAEVLLEAWRLASALRNGVMLVRGRAGDQLPTDLRELAGVAAAAGHPASPTGALVDEWRRTTRRARAVVERVFYG</sequence>
<dbReference type="InterPro" id="IPR005190">
    <property type="entry name" value="GlnE_rpt_dom"/>
</dbReference>
<evidence type="ECO:0000313" key="11">
    <source>
        <dbReference type="Proteomes" id="UP000265614"/>
    </source>
</evidence>
<dbReference type="PANTHER" id="PTHR30621:SF0">
    <property type="entry name" value="BIFUNCTIONAL GLUTAMINE SYNTHETASE ADENYLYLTRANSFERASE_ADENYLYL-REMOVING ENZYME"/>
    <property type="match status" value="1"/>
</dbReference>
<dbReference type="NCBIfam" id="NF010707">
    <property type="entry name" value="PRK14109.1"/>
    <property type="match status" value="1"/>
</dbReference>
<protein>
    <recommendedName>
        <fullName evidence="7">Bifunctional glutamine synthetase adenylyltransferase/adenylyl-removing enzyme</fullName>
    </recommendedName>
    <alternativeName>
        <fullName evidence="7">ATP:glutamine synthetase adenylyltransferase</fullName>
    </alternativeName>
    <alternativeName>
        <fullName evidence="7">ATase</fullName>
    </alternativeName>
    <domain>
        <recommendedName>
            <fullName evidence="7">Glutamine synthetase adenylyl-L-tyrosine phosphorylase</fullName>
            <ecNumber evidence="7">2.7.7.89</ecNumber>
        </recommendedName>
        <alternativeName>
            <fullName evidence="7">Adenylyl removase</fullName>
            <shortName evidence="7">AR</shortName>
            <shortName evidence="7">AT-N</shortName>
        </alternativeName>
    </domain>
    <domain>
        <recommendedName>
            <fullName evidence="7">Glutamine synthetase adenylyl transferase</fullName>
            <ecNumber evidence="7">2.7.7.42</ecNumber>
        </recommendedName>
        <alternativeName>
            <fullName evidence="7">Adenylyl transferase</fullName>
            <shortName evidence="7">AT</shortName>
            <shortName evidence="7">AT-C</shortName>
        </alternativeName>
    </domain>
</protein>
<evidence type="ECO:0000256" key="7">
    <source>
        <dbReference type="HAMAP-Rule" id="MF_00802"/>
    </source>
</evidence>
<dbReference type="GO" id="GO:0047388">
    <property type="term" value="F:[glutamine synthetase]-adenylyl-L-tyrosine phosphorylase activity"/>
    <property type="evidence" value="ECO:0007669"/>
    <property type="project" value="UniProtKB-EC"/>
</dbReference>
<comment type="catalytic activity">
    <reaction evidence="7">
        <text>[glutamine synthetase]-L-tyrosine + ATP = [glutamine synthetase]-O(4)-(5'-adenylyl)-L-tyrosine + diphosphate</text>
        <dbReference type="Rhea" id="RHEA:18589"/>
        <dbReference type="Rhea" id="RHEA-COMP:10660"/>
        <dbReference type="Rhea" id="RHEA-COMP:10661"/>
        <dbReference type="ChEBI" id="CHEBI:30616"/>
        <dbReference type="ChEBI" id="CHEBI:33019"/>
        <dbReference type="ChEBI" id="CHEBI:46858"/>
        <dbReference type="ChEBI" id="CHEBI:83624"/>
        <dbReference type="EC" id="2.7.7.42"/>
    </reaction>
</comment>
<gene>
    <name evidence="7" type="primary">glnE</name>
    <name evidence="10" type="ORF">D5H78_06855</name>
</gene>
<keyword evidence="6 7" id="KW-0511">Multifunctional enzyme</keyword>
<dbReference type="GO" id="GO:0000287">
    <property type="term" value="F:magnesium ion binding"/>
    <property type="evidence" value="ECO:0007669"/>
    <property type="project" value="UniProtKB-UniRule"/>
</dbReference>
<dbReference type="OrthoDB" id="9759366at2"/>
<dbReference type="HAMAP" id="MF_00802">
    <property type="entry name" value="GlnE"/>
    <property type="match status" value="1"/>
</dbReference>
<feature type="domain" description="PII-uridylyltransferase/Glutamine-synthetase adenylyltransferase" evidence="9">
    <location>
        <begin position="852"/>
        <end position="993"/>
    </location>
</feature>
<name>A0A3A3Z7Z2_9ACTN</name>
<feature type="domain" description="PII-uridylyltransferase/Glutamine-synthetase adenylyltransferase" evidence="9">
    <location>
        <begin position="359"/>
        <end position="487"/>
    </location>
</feature>
<keyword evidence="2 7" id="KW-0548">Nucleotidyltransferase</keyword>
<dbReference type="PANTHER" id="PTHR30621">
    <property type="entry name" value="GLUTAMINE SYNTHETASE ADENYLYLTRANSFERASE"/>
    <property type="match status" value="1"/>
</dbReference>
<comment type="catalytic activity">
    <reaction evidence="7">
        <text>[glutamine synthetase]-O(4)-(5'-adenylyl)-L-tyrosine + phosphate = [glutamine synthetase]-L-tyrosine + ADP</text>
        <dbReference type="Rhea" id="RHEA:43716"/>
        <dbReference type="Rhea" id="RHEA-COMP:10660"/>
        <dbReference type="Rhea" id="RHEA-COMP:10661"/>
        <dbReference type="ChEBI" id="CHEBI:43474"/>
        <dbReference type="ChEBI" id="CHEBI:46858"/>
        <dbReference type="ChEBI" id="CHEBI:83624"/>
        <dbReference type="ChEBI" id="CHEBI:456216"/>
        <dbReference type="EC" id="2.7.7.89"/>
    </reaction>
</comment>
<dbReference type="GO" id="GO:0008882">
    <property type="term" value="F:[glutamate-ammonia-ligase] adenylyltransferase activity"/>
    <property type="evidence" value="ECO:0007669"/>
    <property type="project" value="UniProtKB-UniRule"/>
</dbReference>
<dbReference type="AlphaFoldDB" id="A0A3A3Z7Z2"/>
<dbReference type="Proteomes" id="UP000265614">
    <property type="component" value="Unassembled WGS sequence"/>
</dbReference>
<dbReference type="GO" id="GO:0005524">
    <property type="term" value="F:ATP binding"/>
    <property type="evidence" value="ECO:0007669"/>
    <property type="project" value="UniProtKB-UniRule"/>
</dbReference>
<dbReference type="EMBL" id="QZEZ01000002">
    <property type="protein sequence ID" value="RJK96957.1"/>
    <property type="molecule type" value="Genomic_DNA"/>
</dbReference>
<proteinExistence type="inferred from homology"/>
<dbReference type="SUPFAM" id="SSF81301">
    <property type="entry name" value="Nucleotidyltransferase"/>
    <property type="match status" value="2"/>
</dbReference>
<dbReference type="RefSeq" id="WP_119949673.1">
    <property type="nucleotide sequence ID" value="NZ_QZEZ01000002.1"/>
</dbReference>
<keyword evidence="3 7" id="KW-0547">Nucleotide-binding</keyword>
<reference evidence="10 11" key="1">
    <citation type="submission" date="2018-09" db="EMBL/GenBank/DDBJ databases">
        <title>YIM 75000 draft genome.</title>
        <authorList>
            <person name="Tang S."/>
            <person name="Feng Y."/>
        </authorList>
    </citation>
    <scope>NUCLEOTIDE SEQUENCE [LARGE SCALE GENOMIC DNA]</scope>
    <source>
        <strain evidence="10 11">YIM 75000</strain>
    </source>
</reference>
<keyword evidence="5 7" id="KW-0460">Magnesium</keyword>
<organism evidence="10 11">
    <name type="scientific">Vallicoccus soli</name>
    <dbReference type="NCBI Taxonomy" id="2339232"/>
    <lineage>
        <taxon>Bacteria</taxon>
        <taxon>Bacillati</taxon>
        <taxon>Actinomycetota</taxon>
        <taxon>Actinomycetes</taxon>
        <taxon>Motilibacterales</taxon>
        <taxon>Vallicoccaceae</taxon>
        <taxon>Vallicoccus</taxon>
    </lineage>
</organism>
<keyword evidence="1 7" id="KW-0808">Transferase</keyword>
<dbReference type="EC" id="2.7.7.89" evidence="7"/>
<evidence type="ECO:0000256" key="4">
    <source>
        <dbReference type="ARBA" id="ARBA00022840"/>
    </source>
</evidence>
<dbReference type="Gene3D" id="3.30.460.10">
    <property type="entry name" value="Beta Polymerase, domain 2"/>
    <property type="match status" value="2"/>
</dbReference>